<evidence type="ECO:0000256" key="2">
    <source>
        <dbReference type="ARBA" id="ARBA00022669"/>
    </source>
</evidence>
<dbReference type="InterPro" id="IPR017853">
    <property type="entry name" value="GH"/>
</dbReference>
<keyword evidence="10" id="KW-1185">Reference proteome</keyword>
<evidence type="ECO:0000256" key="3">
    <source>
        <dbReference type="ARBA" id="ARBA00022801"/>
    </source>
</evidence>
<dbReference type="InterPro" id="IPR036508">
    <property type="entry name" value="Chitin-bd_dom_sf"/>
</dbReference>
<dbReference type="Pfam" id="PF00704">
    <property type="entry name" value="Glyco_hydro_18"/>
    <property type="match status" value="1"/>
</dbReference>
<dbReference type="SMART" id="SM00494">
    <property type="entry name" value="ChtBD2"/>
    <property type="match status" value="1"/>
</dbReference>
<evidence type="ECO:0000259" key="8">
    <source>
        <dbReference type="PROSITE" id="PS50940"/>
    </source>
</evidence>
<dbReference type="CDD" id="cd02872">
    <property type="entry name" value="GH18_chitolectin_chitotriosidase"/>
    <property type="match status" value="1"/>
</dbReference>
<keyword evidence="4" id="KW-1015">Disulfide bond</keyword>
<dbReference type="InterPro" id="IPR029070">
    <property type="entry name" value="Chitinase_insertion_sf"/>
</dbReference>
<dbReference type="PROSITE" id="PS51910">
    <property type="entry name" value="GH18_2"/>
    <property type="match status" value="1"/>
</dbReference>
<dbReference type="SUPFAM" id="SSF51445">
    <property type="entry name" value="(Trans)glycosidases"/>
    <property type="match status" value="1"/>
</dbReference>
<feature type="signal peptide" evidence="7">
    <location>
        <begin position="1"/>
        <end position="19"/>
    </location>
</feature>
<organism evidence="10 11">
    <name type="scientific">Biomphalaria glabrata</name>
    <name type="common">Bloodfluke planorb</name>
    <name type="synonym">Freshwater snail</name>
    <dbReference type="NCBI Taxonomy" id="6526"/>
    <lineage>
        <taxon>Eukaryota</taxon>
        <taxon>Metazoa</taxon>
        <taxon>Spiralia</taxon>
        <taxon>Lophotrochozoa</taxon>
        <taxon>Mollusca</taxon>
        <taxon>Gastropoda</taxon>
        <taxon>Heterobranchia</taxon>
        <taxon>Euthyneura</taxon>
        <taxon>Panpulmonata</taxon>
        <taxon>Hygrophila</taxon>
        <taxon>Lymnaeoidea</taxon>
        <taxon>Planorbidae</taxon>
        <taxon>Biomphalaria</taxon>
    </lineage>
</organism>
<evidence type="ECO:0000256" key="4">
    <source>
        <dbReference type="ARBA" id="ARBA00023157"/>
    </source>
</evidence>
<proteinExistence type="inferred from homology"/>
<dbReference type="InterPro" id="IPR001579">
    <property type="entry name" value="Glyco_hydro_18_chit_AS"/>
</dbReference>
<dbReference type="PANTHER" id="PTHR11177:SF317">
    <property type="entry name" value="CHITINASE 12-RELATED"/>
    <property type="match status" value="1"/>
</dbReference>
<evidence type="ECO:0000313" key="11">
    <source>
        <dbReference type="RefSeq" id="XP_055887046.1"/>
    </source>
</evidence>
<dbReference type="GeneID" id="106072358"/>
<keyword evidence="5 6" id="KW-0326">Glycosidase</keyword>
<dbReference type="Gene3D" id="3.20.20.80">
    <property type="entry name" value="Glycosidases"/>
    <property type="match status" value="1"/>
</dbReference>
<keyword evidence="3 6" id="KW-0378">Hydrolase</keyword>
<feature type="chain" id="PRO_5040947614" evidence="7">
    <location>
        <begin position="20"/>
        <end position="495"/>
    </location>
</feature>
<dbReference type="GO" id="GO:0005975">
    <property type="term" value="P:carbohydrate metabolic process"/>
    <property type="evidence" value="ECO:0007669"/>
    <property type="project" value="InterPro"/>
</dbReference>
<dbReference type="GO" id="GO:0004568">
    <property type="term" value="F:chitinase activity"/>
    <property type="evidence" value="ECO:0007669"/>
    <property type="project" value="UniProtKB-ARBA"/>
</dbReference>
<dbReference type="SUPFAM" id="SSF57625">
    <property type="entry name" value="Invertebrate chitin-binding proteins"/>
    <property type="match status" value="1"/>
</dbReference>
<dbReference type="Gene3D" id="2.170.140.10">
    <property type="entry name" value="Chitin binding domain"/>
    <property type="match status" value="1"/>
</dbReference>
<dbReference type="RefSeq" id="XP_055887046.1">
    <property type="nucleotide sequence ID" value="XM_056031071.1"/>
</dbReference>
<feature type="domain" description="GH18" evidence="9">
    <location>
        <begin position="23"/>
        <end position="394"/>
    </location>
</feature>
<dbReference type="AlphaFoldDB" id="A0A9W3AIE7"/>
<name>A0A9W3AIE7_BIOGL</name>
<dbReference type="OrthoDB" id="76388at2759"/>
<dbReference type="FunFam" id="3.20.20.80:FF:000007">
    <property type="entry name" value="Acidic mammalian chitinase"/>
    <property type="match status" value="1"/>
</dbReference>
<dbReference type="GO" id="GO:0005576">
    <property type="term" value="C:extracellular region"/>
    <property type="evidence" value="ECO:0007669"/>
    <property type="project" value="InterPro"/>
</dbReference>
<accession>A0A9W3AIE7</accession>
<dbReference type="InterPro" id="IPR001223">
    <property type="entry name" value="Glyco_hydro18_cat"/>
</dbReference>
<dbReference type="Gene3D" id="3.10.50.10">
    <property type="match status" value="1"/>
</dbReference>
<comment type="similarity">
    <text evidence="1">Belongs to the glycosyl hydrolase 18 family. Chitinase class II subfamily.</text>
</comment>
<keyword evidence="7" id="KW-0732">Signal</keyword>
<evidence type="ECO:0000313" key="10">
    <source>
        <dbReference type="Proteomes" id="UP001165740"/>
    </source>
</evidence>
<dbReference type="SMART" id="SM00636">
    <property type="entry name" value="Glyco_18"/>
    <property type="match status" value="1"/>
</dbReference>
<dbReference type="PROSITE" id="PS51257">
    <property type="entry name" value="PROKAR_LIPOPROTEIN"/>
    <property type="match status" value="1"/>
</dbReference>
<evidence type="ECO:0000256" key="5">
    <source>
        <dbReference type="ARBA" id="ARBA00023295"/>
    </source>
</evidence>
<gene>
    <name evidence="11" type="primary">LOC106072358</name>
</gene>
<evidence type="ECO:0000259" key="9">
    <source>
        <dbReference type="PROSITE" id="PS51910"/>
    </source>
</evidence>
<protein>
    <submittedName>
        <fullName evidence="11">Chitinase-3-like protein 1</fullName>
    </submittedName>
</protein>
<dbReference type="PROSITE" id="PS01095">
    <property type="entry name" value="GH18_1"/>
    <property type="match status" value="1"/>
</dbReference>
<dbReference type="InterPro" id="IPR050314">
    <property type="entry name" value="Glycosyl_Hydrlase_18"/>
</dbReference>
<feature type="domain" description="Chitin-binding type-2" evidence="8">
    <location>
        <begin position="441"/>
        <end position="495"/>
    </location>
</feature>
<dbReference type="PROSITE" id="PS50940">
    <property type="entry name" value="CHIT_BIND_II"/>
    <property type="match status" value="1"/>
</dbReference>
<dbReference type="OMA" id="SYPESKY"/>
<dbReference type="GO" id="GO:0006032">
    <property type="term" value="P:chitin catabolic process"/>
    <property type="evidence" value="ECO:0007669"/>
    <property type="project" value="UniProtKB-ARBA"/>
</dbReference>
<dbReference type="InterPro" id="IPR011583">
    <property type="entry name" value="Chitinase_II/V-like_cat"/>
</dbReference>
<sequence>MKLLPIIFLLFIVLHSTIGSGCGMIVCYYTNWAQYRNGDAKFFPEHVDPSLCTHLIYAFAILKDNKLVNFEENDMDTPWAQGMYARFDKLKEKNPNLIMLLAVGGWNFGSKPFSQMVETADSRQKFIDHGIGFLRAHRFDGLDLDWEYPALRGGMPGDKERFTLLVMELKEAITAEAIVSGKPRLLLTAALGAGKPTIDAAYEVSTIAQVLDWINLMTYDFHGGFDTTADHNAPLYSMTKNASDTFTVDFAINYYLKLGVPESKLVLGLPTYGRNGLLVNKNKNTPGSPINGEGRAGPFTLVQGILAYYEYCKLVKDPMTLVGRAGMVPYAVYNSDFLGYDDVESIKEKVKYAKLKNLGGIMFWTLDFDDFSGKFCGEGAYPLINAAKKQCELPDKHQGPGADVPLKSPTGMQHDGIPPPPKVPAKTIETKAGSSNDNDHNSLCSNVDGVRDFPDDCTKYVMCVNTFSYVLPCPGGLVFNKVSKYCDWPFNVQGC</sequence>
<keyword evidence="2" id="KW-0147">Chitin-binding</keyword>
<evidence type="ECO:0000256" key="7">
    <source>
        <dbReference type="SAM" id="SignalP"/>
    </source>
</evidence>
<dbReference type="GO" id="GO:0008061">
    <property type="term" value="F:chitin binding"/>
    <property type="evidence" value="ECO:0007669"/>
    <property type="project" value="UniProtKB-KW"/>
</dbReference>
<dbReference type="Proteomes" id="UP001165740">
    <property type="component" value="Chromosome 5"/>
</dbReference>
<dbReference type="SUPFAM" id="SSF54556">
    <property type="entry name" value="Chitinase insertion domain"/>
    <property type="match status" value="1"/>
</dbReference>
<evidence type="ECO:0000256" key="1">
    <source>
        <dbReference type="ARBA" id="ARBA00009121"/>
    </source>
</evidence>
<reference evidence="11" key="1">
    <citation type="submission" date="2025-08" db="UniProtKB">
        <authorList>
            <consortium name="RefSeq"/>
        </authorList>
    </citation>
    <scope>IDENTIFICATION</scope>
</reference>
<evidence type="ECO:0000256" key="6">
    <source>
        <dbReference type="RuleBase" id="RU000489"/>
    </source>
</evidence>
<dbReference type="Pfam" id="PF01607">
    <property type="entry name" value="CBM_14"/>
    <property type="match status" value="1"/>
</dbReference>
<dbReference type="PANTHER" id="PTHR11177">
    <property type="entry name" value="CHITINASE"/>
    <property type="match status" value="1"/>
</dbReference>
<dbReference type="InterPro" id="IPR002557">
    <property type="entry name" value="Chitin-bd_dom"/>
</dbReference>